<evidence type="ECO:0000313" key="2">
    <source>
        <dbReference type="Proteomes" id="UP000249396"/>
    </source>
</evidence>
<dbReference type="Proteomes" id="UP000249396">
    <property type="component" value="Unassembled WGS sequence"/>
</dbReference>
<proteinExistence type="predicted"/>
<gene>
    <name evidence="1" type="ORF">DM484_16230</name>
</gene>
<comment type="caution">
    <text evidence="1">The sequence shown here is derived from an EMBL/GenBank/DDBJ whole genome shotgun (WGS) entry which is preliminary data.</text>
</comment>
<dbReference type="EMBL" id="QJPH01000357">
    <property type="protein sequence ID" value="PZN76599.1"/>
    <property type="molecule type" value="Genomic_DNA"/>
</dbReference>
<reference evidence="1 2" key="1">
    <citation type="journal article" date="2018" name="Aquat. Microb. Ecol.">
        <title>Gammaproteobacterial methanotrophs dominate.</title>
        <authorList>
            <person name="Rissanen A.J."/>
            <person name="Saarenheimo J."/>
            <person name="Tiirola M."/>
            <person name="Peura S."/>
            <person name="Aalto S.L."/>
            <person name="Karvinen A."/>
            <person name="Nykanen H."/>
        </authorList>
    </citation>
    <scope>NUCLEOTIDE SEQUENCE [LARGE SCALE GENOMIC DNA]</scope>
    <source>
        <strain evidence="1">AMbin10</strain>
    </source>
</reference>
<evidence type="ECO:0000313" key="1">
    <source>
        <dbReference type="EMBL" id="PZN76599.1"/>
    </source>
</evidence>
<accession>A0A2W4R2R8</accession>
<organism evidence="1 2">
    <name type="scientific">Candidatus Methylumidiphilus alinenensis</name>
    <dbReference type="NCBI Taxonomy" id="2202197"/>
    <lineage>
        <taxon>Bacteria</taxon>
        <taxon>Pseudomonadati</taxon>
        <taxon>Pseudomonadota</taxon>
        <taxon>Gammaproteobacteria</taxon>
        <taxon>Methylococcales</taxon>
        <taxon>Candidatus Methylumidiphilus</taxon>
    </lineage>
</organism>
<dbReference type="AlphaFoldDB" id="A0A2W4R2R8"/>
<sequence>MVELNSMMVSLPTIPTLLNFLMPPKKDAPPFLEIAKYPPPFDGWGTHTRFVVVVDRLFLRTSTMTFHGEMPQSFLPKPKPSLWYWKFNPLHTLVAAKIPRADVGHAFSASYWNFLIAPVPAMLMGRLFGKRVILEYPHCSYDTKYCI</sequence>
<protein>
    <submittedName>
        <fullName evidence="1">Uncharacterized protein</fullName>
    </submittedName>
</protein>
<name>A0A2W4R2R8_9GAMM</name>